<keyword evidence="1" id="KW-1133">Transmembrane helix</keyword>
<keyword evidence="3" id="KW-1185">Reference proteome</keyword>
<accession>A0A097QSN5</accession>
<dbReference type="Proteomes" id="UP000029980">
    <property type="component" value="Chromosome"/>
</dbReference>
<evidence type="ECO:0000313" key="3">
    <source>
        <dbReference type="Proteomes" id="UP000029980"/>
    </source>
</evidence>
<protein>
    <submittedName>
        <fullName evidence="2">Uncharacterized protein</fullName>
    </submittedName>
</protein>
<dbReference type="RefSeq" id="WP_050002444.1">
    <property type="nucleotide sequence ID" value="NZ_CP008887.1"/>
</dbReference>
<keyword evidence="1" id="KW-0472">Membrane</keyword>
<dbReference type="GeneID" id="25152477"/>
<evidence type="ECO:0000256" key="1">
    <source>
        <dbReference type="SAM" id="Phobius"/>
    </source>
</evidence>
<organism evidence="2 3">
    <name type="scientific">Thermococcus eurythermalis</name>
    <dbReference type="NCBI Taxonomy" id="1505907"/>
    <lineage>
        <taxon>Archaea</taxon>
        <taxon>Methanobacteriati</taxon>
        <taxon>Methanobacteriota</taxon>
        <taxon>Thermococci</taxon>
        <taxon>Thermococcales</taxon>
        <taxon>Thermococcaceae</taxon>
        <taxon>Thermococcus</taxon>
    </lineage>
</organism>
<dbReference type="STRING" id="1505907.TEU_03385"/>
<name>A0A097QSN5_9EURY</name>
<reference evidence="2 3" key="1">
    <citation type="journal article" date="2015" name="Int. J. Syst. Evol. Microbiol.">
        <title>Thermococcus eurythermalis sp. nov., a conditional piezophilic hyperthermophilic archaeon with a wide temperature range isolated from an oil-immersed chimney in the Guaymas Basin.</title>
        <authorList>
            <person name="Zhao W."/>
            <person name="Zeng X."/>
            <person name="Xiao X."/>
        </authorList>
    </citation>
    <scope>NUCLEOTIDE SEQUENCE [LARGE SCALE GENOMIC DNA]</scope>
    <source>
        <strain evidence="2 3">A501</strain>
    </source>
</reference>
<sequence>MTEIIKKDDLYAIHTATSIALILSIIIAVIALYGILEKAITENIVQLLFLINSVEFVILKSTVDDVAEKLKEVRE</sequence>
<dbReference type="HOGENOM" id="CLU_2662556_0_0_2"/>
<keyword evidence="1" id="KW-0812">Transmembrane</keyword>
<feature type="transmembrane region" description="Helical" evidence="1">
    <location>
        <begin position="12"/>
        <end position="36"/>
    </location>
</feature>
<proteinExistence type="predicted"/>
<dbReference type="EMBL" id="CP008887">
    <property type="protein sequence ID" value="AIU69464.1"/>
    <property type="molecule type" value="Genomic_DNA"/>
</dbReference>
<gene>
    <name evidence="2" type="ORF">TEU_03385</name>
</gene>
<dbReference type="KEGG" id="teu:TEU_03385"/>
<dbReference type="AlphaFoldDB" id="A0A097QSN5"/>
<evidence type="ECO:0000313" key="2">
    <source>
        <dbReference type="EMBL" id="AIU69464.1"/>
    </source>
</evidence>